<comment type="subcellular location">
    <subcellularLocation>
        <location evidence="1">Cell outer membrane</location>
    </subcellularLocation>
</comment>
<dbReference type="SUPFAM" id="SSF56954">
    <property type="entry name" value="Outer membrane efflux proteins (OEP)"/>
    <property type="match status" value="1"/>
</dbReference>
<evidence type="ECO:0000256" key="2">
    <source>
        <dbReference type="ARBA" id="ARBA00007613"/>
    </source>
</evidence>
<reference evidence="9" key="1">
    <citation type="submission" date="2016-10" db="EMBL/GenBank/DDBJ databases">
        <authorList>
            <person name="Varghese N."/>
            <person name="Submissions S."/>
        </authorList>
    </citation>
    <scope>NUCLEOTIDE SEQUENCE [LARGE SCALE GENOMIC DNA]</scope>
    <source>
        <strain evidence="9">IBRC-M 10761</strain>
    </source>
</reference>
<gene>
    <name evidence="8" type="ORF">SAMN05192553_1149</name>
</gene>
<keyword evidence="5" id="KW-0812">Transmembrane</keyword>
<evidence type="ECO:0000256" key="4">
    <source>
        <dbReference type="ARBA" id="ARBA00022452"/>
    </source>
</evidence>
<dbReference type="GO" id="GO:0015562">
    <property type="term" value="F:efflux transmembrane transporter activity"/>
    <property type="evidence" value="ECO:0007669"/>
    <property type="project" value="InterPro"/>
</dbReference>
<evidence type="ECO:0000256" key="6">
    <source>
        <dbReference type="ARBA" id="ARBA00023136"/>
    </source>
</evidence>
<evidence type="ECO:0000256" key="1">
    <source>
        <dbReference type="ARBA" id="ARBA00004442"/>
    </source>
</evidence>
<keyword evidence="9" id="KW-1185">Reference proteome</keyword>
<dbReference type="GO" id="GO:0009279">
    <property type="term" value="C:cell outer membrane"/>
    <property type="evidence" value="ECO:0007669"/>
    <property type="project" value="UniProtKB-SubCell"/>
</dbReference>
<evidence type="ECO:0000256" key="7">
    <source>
        <dbReference type="ARBA" id="ARBA00023237"/>
    </source>
</evidence>
<protein>
    <submittedName>
        <fullName evidence="8">Outer membrane protein TolC</fullName>
    </submittedName>
</protein>
<dbReference type="GO" id="GO:1990281">
    <property type="term" value="C:efflux pump complex"/>
    <property type="evidence" value="ECO:0007669"/>
    <property type="project" value="TreeGrafter"/>
</dbReference>
<evidence type="ECO:0000313" key="8">
    <source>
        <dbReference type="EMBL" id="SEJ79652.1"/>
    </source>
</evidence>
<comment type="similarity">
    <text evidence="2">Belongs to the outer membrane factor (OMF) (TC 1.B.17) family.</text>
</comment>
<dbReference type="EMBL" id="FNZH01000014">
    <property type="protein sequence ID" value="SEJ79652.1"/>
    <property type="molecule type" value="Genomic_DNA"/>
</dbReference>
<dbReference type="PANTHER" id="PTHR30026">
    <property type="entry name" value="OUTER MEMBRANE PROTEIN TOLC"/>
    <property type="match status" value="1"/>
</dbReference>
<dbReference type="Gene3D" id="1.20.1600.10">
    <property type="entry name" value="Outer membrane efflux proteins (OEP)"/>
    <property type="match status" value="1"/>
</dbReference>
<evidence type="ECO:0000256" key="3">
    <source>
        <dbReference type="ARBA" id="ARBA00022448"/>
    </source>
</evidence>
<dbReference type="InterPro" id="IPR003423">
    <property type="entry name" value="OMP_efflux"/>
</dbReference>
<dbReference type="PANTHER" id="PTHR30026:SF20">
    <property type="entry name" value="OUTER MEMBRANE PROTEIN TOLC"/>
    <property type="match status" value="1"/>
</dbReference>
<dbReference type="InterPro" id="IPR051906">
    <property type="entry name" value="TolC-like"/>
</dbReference>
<dbReference type="Proteomes" id="UP000199403">
    <property type="component" value="Unassembled WGS sequence"/>
</dbReference>
<organism evidence="8 9">
    <name type="scientific">Cyclobacterium xiamenense</name>
    <dbReference type="NCBI Taxonomy" id="1297121"/>
    <lineage>
        <taxon>Bacteria</taxon>
        <taxon>Pseudomonadati</taxon>
        <taxon>Bacteroidota</taxon>
        <taxon>Cytophagia</taxon>
        <taxon>Cytophagales</taxon>
        <taxon>Cyclobacteriaceae</taxon>
        <taxon>Cyclobacterium</taxon>
    </lineage>
</organism>
<dbReference type="Pfam" id="PF02321">
    <property type="entry name" value="OEP"/>
    <property type="match status" value="2"/>
</dbReference>
<dbReference type="AlphaFoldDB" id="A0A1H7BY60"/>
<sequence>MFLAIIFSVHSQQVVSYTLEEIILRAKQQSPAALNADTRRENRYWSYRLYQSNFNPQLRLEGTLPQYSQAFNNVTQPDGTIEFREVRQNLVDLELGLRQVIGPTGGIISVNSSTNRFDNFLASDSESQTRWSGVPVNIRLSQPIFAFNPFKWDRKIEPIRYEESKREFVEEMEQISERVTQMFFDFLVAQVNLDIATKNLQNSEAILKIEQGRYNIGTTYEDKLLQVELQVLEARQDVAQARLDMEASSLRLKSYIGLNESTTLNLKLPDEIPDFEVNVEQAIEYAFQNRSDAISFERQRMEAQADVAQARGQRFQMNLNASYGYNKAALMWGDIYSNPNTQALVNLSIGVPILDWGRNKARMSMAKANQKLTEFEIEQEIINFEQEIFTRVRNFIMLKDRLEITKTSDEVADKRYEISFRRYQSGNVSITDLGIAQREKDENRRSYVESLRDYWTAYFELRRLTLYDFENKELLYSPEMSFQEE</sequence>
<evidence type="ECO:0000313" key="9">
    <source>
        <dbReference type="Proteomes" id="UP000199403"/>
    </source>
</evidence>
<keyword evidence="4" id="KW-1134">Transmembrane beta strand</keyword>
<evidence type="ECO:0000256" key="5">
    <source>
        <dbReference type="ARBA" id="ARBA00022692"/>
    </source>
</evidence>
<proteinExistence type="inferred from homology"/>
<dbReference type="STRING" id="1416801.SAMN05192553_1149"/>
<dbReference type="GO" id="GO:0015288">
    <property type="term" value="F:porin activity"/>
    <property type="evidence" value="ECO:0007669"/>
    <property type="project" value="TreeGrafter"/>
</dbReference>
<name>A0A1H7BY60_9BACT</name>
<keyword evidence="3" id="KW-0813">Transport</keyword>
<keyword evidence="7" id="KW-0998">Cell outer membrane</keyword>
<accession>A0A1H7BY60</accession>
<keyword evidence="6" id="KW-0472">Membrane</keyword>